<name>A0A7X2NH67_9FIRM</name>
<evidence type="ECO:0000256" key="7">
    <source>
        <dbReference type="ARBA" id="ARBA00022840"/>
    </source>
</evidence>
<keyword evidence="5" id="KW-0479">Metal-binding</keyword>
<dbReference type="NCBIfam" id="TIGR01499">
    <property type="entry name" value="folC"/>
    <property type="match status" value="1"/>
</dbReference>
<keyword evidence="6 11" id="KW-0547">Nucleotide-binding</keyword>
<dbReference type="EC" id="6.3.2.17" evidence="3"/>
<evidence type="ECO:0000256" key="5">
    <source>
        <dbReference type="ARBA" id="ARBA00022723"/>
    </source>
</evidence>
<evidence type="ECO:0000256" key="9">
    <source>
        <dbReference type="ARBA" id="ARBA00030592"/>
    </source>
</evidence>
<dbReference type="EMBL" id="VUMO01000011">
    <property type="protein sequence ID" value="MSS20361.1"/>
    <property type="molecule type" value="Genomic_DNA"/>
</dbReference>
<dbReference type="SUPFAM" id="SSF53623">
    <property type="entry name" value="MurD-like peptide ligases, catalytic domain"/>
    <property type="match status" value="1"/>
</dbReference>
<dbReference type="FunFam" id="3.40.1190.10:FF:000011">
    <property type="entry name" value="Folylpolyglutamate synthase/dihydrofolate synthase"/>
    <property type="match status" value="1"/>
</dbReference>
<dbReference type="PROSITE" id="PS01012">
    <property type="entry name" value="FOLYLPOLYGLU_SYNT_2"/>
    <property type="match status" value="1"/>
</dbReference>
<evidence type="ECO:0000256" key="4">
    <source>
        <dbReference type="ARBA" id="ARBA00022598"/>
    </source>
</evidence>
<evidence type="ECO:0000259" key="13">
    <source>
        <dbReference type="Pfam" id="PF08245"/>
    </source>
</evidence>
<keyword evidence="7 11" id="KW-0067">ATP-binding</keyword>
<evidence type="ECO:0000259" key="12">
    <source>
        <dbReference type="Pfam" id="PF02875"/>
    </source>
</evidence>
<evidence type="ECO:0000313" key="14">
    <source>
        <dbReference type="EMBL" id="MSS20361.1"/>
    </source>
</evidence>
<evidence type="ECO:0000256" key="6">
    <source>
        <dbReference type="ARBA" id="ARBA00022741"/>
    </source>
</evidence>
<dbReference type="PIRSF" id="PIRSF001563">
    <property type="entry name" value="Folylpolyglu_synth"/>
    <property type="match status" value="1"/>
</dbReference>
<dbReference type="GO" id="GO:0005737">
    <property type="term" value="C:cytoplasm"/>
    <property type="evidence" value="ECO:0007669"/>
    <property type="project" value="TreeGrafter"/>
</dbReference>
<dbReference type="Gene3D" id="3.40.1190.10">
    <property type="entry name" value="Mur-like, catalytic domain"/>
    <property type="match status" value="1"/>
</dbReference>
<evidence type="ECO:0000256" key="1">
    <source>
        <dbReference type="ARBA" id="ARBA00001946"/>
    </source>
</evidence>
<evidence type="ECO:0000256" key="2">
    <source>
        <dbReference type="ARBA" id="ARBA00008276"/>
    </source>
</evidence>
<evidence type="ECO:0000256" key="10">
    <source>
        <dbReference type="ARBA" id="ARBA00047493"/>
    </source>
</evidence>
<feature type="domain" description="Mur ligase central" evidence="13">
    <location>
        <begin position="44"/>
        <end position="273"/>
    </location>
</feature>
<dbReference type="Proteomes" id="UP000461754">
    <property type="component" value="Unassembled WGS sequence"/>
</dbReference>
<dbReference type="GO" id="GO:0046872">
    <property type="term" value="F:metal ion binding"/>
    <property type="evidence" value="ECO:0007669"/>
    <property type="project" value="UniProtKB-KW"/>
</dbReference>
<comment type="cofactor">
    <cofactor evidence="1">
        <name>Mg(2+)</name>
        <dbReference type="ChEBI" id="CHEBI:18420"/>
    </cofactor>
</comment>
<dbReference type="PANTHER" id="PTHR11136">
    <property type="entry name" value="FOLYLPOLYGLUTAMATE SYNTHASE-RELATED"/>
    <property type="match status" value="1"/>
</dbReference>
<dbReference type="AlphaFoldDB" id="A0A7X2NH67"/>
<dbReference type="InterPro" id="IPR013221">
    <property type="entry name" value="Mur_ligase_cen"/>
</dbReference>
<dbReference type="InterPro" id="IPR036565">
    <property type="entry name" value="Mur-like_cat_sf"/>
</dbReference>
<sequence>MTPEEAKAYIQSRGVFGSVLGLDTIGAIMAELNHPERSIKCIHIAGTNGKGSTAHMISAVLTEAGYQTGLYTSPALESFNERFCLNDEPISDEDLAAATERVKAAAEAVVEKGGAEATCFELETAIAFVYFWDKKVDFAIIEVGLGGRLDATNIIPGPKCAVITKIGLDHTEYLGDTLEDIAAEKAEIIKFGTGGVVMAPQTSESVRQIIEKRAWDRGARIYDGEQYKLHLVKADLDGQLVSSRSLAYHPLGRFRINLLGRHQLENAGNALAALVALMEEKYIIPFEAIRQGIAHVKLHGRFEILSRSPMVLIDGAHNLDGIQCFVDNLDDYFLKADKPYRLNLYFGMLADKDIDGCLKLLVPRAEKISTLTPDNERAVDAEAMAAKIKKEYGKDVTAFDSPEAALATLDDSEDVVNAFVGSLYMIGKVRTAFFDM</sequence>
<feature type="domain" description="Mur ligase C-terminal" evidence="12">
    <location>
        <begin position="300"/>
        <end position="410"/>
    </location>
</feature>
<organism evidence="14 15">
    <name type="scientific">Pseudoramibacter porci</name>
    <dbReference type="NCBI Taxonomy" id="2606631"/>
    <lineage>
        <taxon>Bacteria</taxon>
        <taxon>Bacillati</taxon>
        <taxon>Bacillota</taxon>
        <taxon>Clostridia</taxon>
        <taxon>Eubacteriales</taxon>
        <taxon>Eubacteriaceae</taxon>
        <taxon>Pseudoramibacter</taxon>
    </lineage>
</organism>
<evidence type="ECO:0000256" key="3">
    <source>
        <dbReference type="ARBA" id="ARBA00013025"/>
    </source>
</evidence>
<reference evidence="14 15" key="1">
    <citation type="submission" date="2019-08" db="EMBL/GenBank/DDBJ databases">
        <title>In-depth cultivation of the pig gut microbiome towards novel bacterial diversity and tailored functional studies.</title>
        <authorList>
            <person name="Wylensek D."/>
            <person name="Hitch T.C.A."/>
            <person name="Clavel T."/>
        </authorList>
    </citation>
    <scope>NUCLEOTIDE SEQUENCE [LARGE SCALE GENOMIC DNA]</scope>
    <source>
        <strain evidence="14 15">RF-744-FAT-4</strain>
    </source>
</reference>
<evidence type="ECO:0000256" key="8">
    <source>
        <dbReference type="ARBA" id="ARBA00022842"/>
    </source>
</evidence>
<protein>
    <recommendedName>
        <fullName evidence="3">tetrahydrofolate synthase</fullName>
        <ecNumber evidence="3">6.3.2.17</ecNumber>
    </recommendedName>
    <alternativeName>
        <fullName evidence="9">Tetrahydrofolylpolyglutamate synthase</fullName>
    </alternativeName>
</protein>
<dbReference type="InterPro" id="IPR018109">
    <property type="entry name" value="Folylpolyglutamate_synth_CS"/>
</dbReference>
<dbReference type="SUPFAM" id="SSF53244">
    <property type="entry name" value="MurD-like peptide ligases, peptide-binding domain"/>
    <property type="match status" value="1"/>
</dbReference>
<dbReference type="GO" id="GO:0008841">
    <property type="term" value="F:dihydrofolate synthase activity"/>
    <property type="evidence" value="ECO:0007669"/>
    <property type="project" value="TreeGrafter"/>
</dbReference>
<dbReference type="InterPro" id="IPR001645">
    <property type="entry name" value="Folylpolyglutamate_synth"/>
</dbReference>
<dbReference type="Pfam" id="PF02875">
    <property type="entry name" value="Mur_ligase_C"/>
    <property type="match status" value="1"/>
</dbReference>
<dbReference type="Gene3D" id="3.90.190.20">
    <property type="entry name" value="Mur ligase, C-terminal domain"/>
    <property type="match status" value="1"/>
</dbReference>
<keyword evidence="4 11" id="KW-0436">Ligase</keyword>
<dbReference type="GO" id="GO:0004326">
    <property type="term" value="F:tetrahydrofolylpolyglutamate synthase activity"/>
    <property type="evidence" value="ECO:0007669"/>
    <property type="project" value="UniProtKB-EC"/>
</dbReference>
<accession>A0A7X2NH67</accession>
<proteinExistence type="inferred from homology"/>
<evidence type="ECO:0000313" key="15">
    <source>
        <dbReference type="Proteomes" id="UP000461754"/>
    </source>
</evidence>
<dbReference type="Pfam" id="PF08245">
    <property type="entry name" value="Mur_ligase_M"/>
    <property type="match status" value="1"/>
</dbReference>
<comment type="similarity">
    <text evidence="2 11">Belongs to the folylpolyglutamate synthase family.</text>
</comment>
<keyword evidence="15" id="KW-1185">Reference proteome</keyword>
<dbReference type="GO" id="GO:0005524">
    <property type="term" value="F:ATP binding"/>
    <property type="evidence" value="ECO:0007669"/>
    <property type="project" value="UniProtKB-KW"/>
</dbReference>
<dbReference type="PANTHER" id="PTHR11136:SF0">
    <property type="entry name" value="DIHYDROFOLATE SYNTHETASE-RELATED"/>
    <property type="match status" value="1"/>
</dbReference>
<keyword evidence="8" id="KW-0460">Magnesium</keyword>
<dbReference type="InterPro" id="IPR036615">
    <property type="entry name" value="Mur_ligase_C_dom_sf"/>
</dbReference>
<dbReference type="InterPro" id="IPR004101">
    <property type="entry name" value="Mur_ligase_C"/>
</dbReference>
<comment type="caution">
    <text evidence="14">The sequence shown here is derived from an EMBL/GenBank/DDBJ whole genome shotgun (WGS) entry which is preliminary data.</text>
</comment>
<evidence type="ECO:0000256" key="11">
    <source>
        <dbReference type="PIRNR" id="PIRNR001563"/>
    </source>
</evidence>
<comment type="catalytic activity">
    <reaction evidence="10">
        <text>(6S)-5,6,7,8-tetrahydrofolyl-(gamma-L-Glu)(n) + L-glutamate + ATP = (6S)-5,6,7,8-tetrahydrofolyl-(gamma-L-Glu)(n+1) + ADP + phosphate + H(+)</text>
        <dbReference type="Rhea" id="RHEA:10580"/>
        <dbReference type="Rhea" id="RHEA-COMP:14738"/>
        <dbReference type="Rhea" id="RHEA-COMP:14740"/>
        <dbReference type="ChEBI" id="CHEBI:15378"/>
        <dbReference type="ChEBI" id="CHEBI:29985"/>
        <dbReference type="ChEBI" id="CHEBI:30616"/>
        <dbReference type="ChEBI" id="CHEBI:43474"/>
        <dbReference type="ChEBI" id="CHEBI:141005"/>
        <dbReference type="ChEBI" id="CHEBI:456216"/>
        <dbReference type="EC" id="6.3.2.17"/>
    </reaction>
</comment>
<dbReference type="RefSeq" id="WP_154576735.1">
    <property type="nucleotide sequence ID" value="NZ_VUMO01000011.1"/>
</dbReference>
<gene>
    <name evidence="14" type="ORF">FYJ52_08125</name>
</gene>